<reference evidence="1 2" key="1">
    <citation type="journal article" date="2016" name="Nat. Commun.">
        <title>Thousands of microbial genomes shed light on interconnected biogeochemical processes in an aquifer system.</title>
        <authorList>
            <person name="Anantharaman K."/>
            <person name="Brown C.T."/>
            <person name="Hug L.A."/>
            <person name="Sharon I."/>
            <person name="Castelle C.J."/>
            <person name="Probst A.J."/>
            <person name="Thomas B.C."/>
            <person name="Singh A."/>
            <person name="Wilkins M.J."/>
            <person name="Karaoz U."/>
            <person name="Brodie E.L."/>
            <person name="Williams K.H."/>
            <person name="Hubbard S.S."/>
            <person name="Banfield J.F."/>
        </authorList>
    </citation>
    <scope>NUCLEOTIDE SEQUENCE [LARGE SCALE GENOMIC DNA]</scope>
</reference>
<dbReference type="AlphaFoldDB" id="A0A1F5NAA0"/>
<evidence type="ECO:0000313" key="2">
    <source>
        <dbReference type="Proteomes" id="UP000176547"/>
    </source>
</evidence>
<dbReference type="Proteomes" id="UP000176547">
    <property type="component" value="Unassembled WGS sequence"/>
</dbReference>
<protein>
    <submittedName>
        <fullName evidence="1">Uncharacterized protein</fullName>
    </submittedName>
</protein>
<gene>
    <name evidence="1" type="ORF">A3K06_00175</name>
</gene>
<organism evidence="1 2">
    <name type="scientific">Candidatus Doudnabacteria bacterium RIFCSPHIGHO2_01_52_17</name>
    <dbReference type="NCBI Taxonomy" id="1817820"/>
    <lineage>
        <taxon>Bacteria</taxon>
        <taxon>Candidatus Doudnaibacteriota</taxon>
    </lineage>
</organism>
<dbReference type="EMBL" id="MFEG01000050">
    <property type="protein sequence ID" value="OGE74621.1"/>
    <property type="molecule type" value="Genomic_DNA"/>
</dbReference>
<name>A0A1F5NAA0_9BACT</name>
<sequence length="82" mass="9088">MMRRKQPTPAITHLPAALTKVPLMPLILRQAKPLLALLLTLLFRPRLLLHRLLPAEAGRIAPAVVAEGEEEAERPALSRVCQ</sequence>
<comment type="caution">
    <text evidence="1">The sequence shown here is derived from an EMBL/GenBank/DDBJ whole genome shotgun (WGS) entry which is preliminary data.</text>
</comment>
<evidence type="ECO:0000313" key="1">
    <source>
        <dbReference type="EMBL" id="OGE74621.1"/>
    </source>
</evidence>
<proteinExistence type="predicted"/>
<accession>A0A1F5NAA0</accession>